<protein>
    <submittedName>
        <fullName evidence="2">Uncharacterized protein</fullName>
    </submittedName>
</protein>
<name>A0A4Q2RV30_9ACTN</name>
<dbReference type="Proteomes" id="UP000294071">
    <property type="component" value="Unassembled WGS sequence"/>
</dbReference>
<keyword evidence="3" id="KW-1185">Reference proteome</keyword>
<evidence type="ECO:0000256" key="1">
    <source>
        <dbReference type="SAM" id="MobiDB-lite"/>
    </source>
</evidence>
<dbReference type="RefSeq" id="WP_129401510.1">
    <property type="nucleotide sequence ID" value="NZ_SDWT01000002.1"/>
</dbReference>
<evidence type="ECO:0000313" key="3">
    <source>
        <dbReference type="Proteomes" id="UP000294071"/>
    </source>
</evidence>
<gene>
    <name evidence="2" type="ORF">EUA93_17075</name>
</gene>
<organism evidence="2 3">
    <name type="scientific">Nocardioides oleivorans</name>
    <dbReference type="NCBI Taxonomy" id="273676"/>
    <lineage>
        <taxon>Bacteria</taxon>
        <taxon>Bacillati</taxon>
        <taxon>Actinomycetota</taxon>
        <taxon>Actinomycetes</taxon>
        <taxon>Propionibacteriales</taxon>
        <taxon>Nocardioidaceae</taxon>
        <taxon>Nocardioides</taxon>
    </lineage>
</organism>
<sequence length="908" mass="99094">MAATVTGGATSAVAASSHAACARFRGTDPIITGRSRRKLAVDIGFADSSGKIPEARWLRAATFEKLVRDEKFASEVATTTVGRLDLARPESVAIVHAGTNVDKTAAILAVAHERAVSGNVATMIYQLAIPFVGFEEASATPALPDFAVVARKAPHEQGGDIDGSWLIMGDAKDYERVRSRIDDNRLLKGFLQIALGAESAASWTQLPPSMDVHQWGVLAVPRNSFLQPEALVEDLRDHREEVRLRVAERHDEAQQQTYDPSSEIDEFVEHLEATFNPSTCSTCTLFSYCRSELRTSSDSTALLIELGVPADVRPHAVGLVDGTGEIGPLERSLQALIVATTEGVAERTGQYRIDPIGKPGTVNVVIAKSDSAALGVHGVAVQRITADGPTEWKATAFSNPMGADTRRSLMTILGKEFTAALAEARRLNPDAPDPIHMVVPEKGTADLLVSIADNMAGIELSRLRWHRDKEMGRPALTFNGEPAEVPPILREVQRTAVSFLLEEDRARTFQLRTPIVDARTVLARHVVPGGPAVNAFRLDYQVAWAKATRERPINHRELSDEIEKLVHTPGARLSNARSDEIHRSYVGDGTAEVRPAHAAEYERLVLDELAYKQDVLTAVIDVLATFPESNLAALHRKAERKAQEIWYRRLTFRASDLVRFGRTNRQWRRKLVDVVEADDKAVRQLRALGNPQVAADAAQDAGTRELAMATVVTTEPLVLDIKSRRIVHESRIVLLHCNGEPCVEGSEIGFDRYGKITGMAIGPLSSDGHDEPRRFTWDPANIPTLDVGDQVVVADFAWLGNFARNTATAVAEFKFDENQAPKASCELGSWGDDPVGHAWCCRPHDDIEAEWSDTLAERRKNGDLNPDVWPPIVDADAFDIAPTGTAQGDPGAAAPEPVPDNLTIDDLD</sequence>
<dbReference type="OrthoDB" id="3754030at2"/>
<evidence type="ECO:0000313" key="2">
    <source>
        <dbReference type="EMBL" id="RYB91844.1"/>
    </source>
</evidence>
<reference evidence="2 3" key="1">
    <citation type="submission" date="2019-01" db="EMBL/GenBank/DDBJ databases">
        <title>Novel species of Nocardioides.</title>
        <authorList>
            <person name="Liu Q."/>
            <person name="Xin Y.-H."/>
        </authorList>
    </citation>
    <scope>NUCLEOTIDE SEQUENCE [LARGE SCALE GENOMIC DNA]</scope>
    <source>
        <strain evidence="2 3">CGMCC 4.6882</strain>
    </source>
</reference>
<dbReference type="AlphaFoldDB" id="A0A4Q2RV30"/>
<accession>A0A4Q2RV30</accession>
<feature type="region of interest" description="Disordered" evidence="1">
    <location>
        <begin position="880"/>
        <end position="908"/>
    </location>
</feature>
<proteinExistence type="predicted"/>
<dbReference type="EMBL" id="SDWT01000002">
    <property type="protein sequence ID" value="RYB91844.1"/>
    <property type="molecule type" value="Genomic_DNA"/>
</dbReference>
<comment type="caution">
    <text evidence="2">The sequence shown here is derived from an EMBL/GenBank/DDBJ whole genome shotgun (WGS) entry which is preliminary data.</text>
</comment>